<dbReference type="GO" id="GO:0008564">
    <property type="term" value="F:protein-exporting ATPase activity"/>
    <property type="evidence" value="ECO:0007669"/>
    <property type="project" value="UniProtKB-EC"/>
</dbReference>
<dbReference type="GO" id="GO:0065002">
    <property type="term" value="P:intracellular protein transmembrane transport"/>
    <property type="evidence" value="ECO:0007669"/>
    <property type="project" value="UniProtKB-UniRule"/>
</dbReference>
<accession>A0A451D6G1</accession>
<dbReference type="GO" id="GO:0005829">
    <property type="term" value="C:cytosol"/>
    <property type="evidence" value="ECO:0007669"/>
    <property type="project" value="TreeGrafter"/>
</dbReference>
<organism evidence="18 19">
    <name type="scientific">Buchnera aphidicola</name>
    <name type="common">Cinara curvipes</name>
    <dbReference type="NCBI Taxonomy" id="2518975"/>
    <lineage>
        <taxon>Bacteria</taxon>
        <taxon>Pseudomonadati</taxon>
        <taxon>Pseudomonadota</taxon>
        <taxon>Gammaproteobacteria</taxon>
        <taxon>Enterobacterales</taxon>
        <taxon>Erwiniaceae</taxon>
        <taxon>Buchnera</taxon>
    </lineage>
</organism>
<evidence type="ECO:0000256" key="12">
    <source>
        <dbReference type="HAMAP-Rule" id="MF_01382"/>
    </source>
</evidence>
<keyword evidence="6 12" id="KW-0547">Nucleotide-binding</keyword>
<evidence type="ECO:0000313" key="19">
    <source>
        <dbReference type="Proteomes" id="UP000294344"/>
    </source>
</evidence>
<dbReference type="AlphaFoldDB" id="A0A451D6G1"/>
<keyword evidence="11 12" id="KW-0472">Membrane</keyword>
<evidence type="ECO:0000256" key="5">
    <source>
        <dbReference type="ARBA" id="ARBA00022519"/>
    </source>
</evidence>
<dbReference type="SMART" id="SM00958">
    <property type="entry name" value="SecA_PP_bind"/>
    <property type="match status" value="1"/>
</dbReference>
<evidence type="ECO:0000256" key="3">
    <source>
        <dbReference type="ARBA" id="ARBA00022475"/>
    </source>
</evidence>
<dbReference type="PROSITE" id="PS51194">
    <property type="entry name" value="HELICASE_CTER"/>
    <property type="match status" value="1"/>
</dbReference>
<dbReference type="SMART" id="SM00957">
    <property type="entry name" value="SecA_DEAD"/>
    <property type="match status" value="1"/>
</dbReference>
<dbReference type="HAMAP" id="MF_01382">
    <property type="entry name" value="SecA"/>
    <property type="match status" value="1"/>
</dbReference>
<feature type="domain" description="Helicase C-terminal" evidence="16">
    <location>
        <begin position="434"/>
        <end position="634"/>
    </location>
</feature>
<feature type="domain" description="Helicase ATP-binding" evidence="15">
    <location>
        <begin position="89"/>
        <end position="247"/>
    </location>
</feature>
<dbReference type="InterPro" id="IPR020937">
    <property type="entry name" value="SecA_CS"/>
</dbReference>
<evidence type="ECO:0000256" key="2">
    <source>
        <dbReference type="ARBA" id="ARBA00022448"/>
    </source>
</evidence>
<dbReference type="NCBIfam" id="NF009538">
    <property type="entry name" value="PRK12904.1"/>
    <property type="match status" value="1"/>
</dbReference>
<dbReference type="SUPFAM" id="SSF52540">
    <property type="entry name" value="P-loop containing nucleoside triphosphate hydrolases"/>
    <property type="match status" value="2"/>
</dbReference>
<keyword evidence="2 12" id="KW-0813">Transport</keyword>
<dbReference type="PROSITE" id="PS51192">
    <property type="entry name" value="HELICASE_ATP_BIND_1"/>
    <property type="match status" value="1"/>
</dbReference>
<dbReference type="NCBIfam" id="TIGR00963">
    <property type="entry name" value="secA"/>
    <property type="match status" value="1"/>
</dbReference>
<keyword evidence="5" id="KW-0997">Cell inner membrane</keyword>
<sequence>MLGKLINNFFLSRNERVLRNLNDLVIKINSLEKDLLNLSDHELKKKTYEFKLRLKNGDTIDSLLPEAFSVIRESSKRIFGMRHFDVQILGGIILHKKCIAEMRTGEGKTLTATLPAYLNALLGKGVHIVTMNDYLAKRDANKNRILFEFLGLSVGINISGMSQEDKRKAYLADITYGTNHEYGFDYLRDNMVFCNTQKVQRKLYFALVDEVDSILIDEARTPLVISGSIENSSSLYNRINSLIIYLVPKNKKHCNKICKMGDFYIDYKQRQVYLTEIGLVKVEKLLVKYNFISKKELLYLPENIFFIHHILLALKAHYLFLKDIDYIIQNKKIIIVDEHTGRIMSSRRWSDGLHQAIEAKENVFIQNDNQTLATITLQNYFRLYVKLSGMTGTAATEAVEFNSIYKLDTVVIPTNKPMIRKDMPDLVYLSKQDKINAIISDIRSCVRRKQPVLVGTVSIEKSEQISKLLSQLNIKHNVLNAKIHSQEALIISKAGEPGAVTIATNMAGRGTDIVLGGILIDNSNKRRYLSQKNSFVSKLWRDKNRLVVESGGLHIIGTERHESRRIDNQLRGRSGRQGDPGSSRFYLSLDDSLMRLFASKRVIYFMKTIGMKEGQSIEHSWLSKSIEQAQKKVENQNFDSRKQLLEYDDIINEQRSVIYNERNKLINKSSIHDYILCILKDRIYCCIRQYISGNSINLDSFFSLEQELKNNFYFIKSINKFLEHDTTLYENVDKLIDLIVTTIQFSYNNNTSSVLKKYSNMIEKSVMLQILDIFWTEHLNAVDSLRQSVYLRGYAQQDPQQEYKRESFFMFQSMLESIKNNVIKTLIKIFFIEFEKEKNIYLNFIDNKDFDSFHLLIRKSIEII</sequence>
<feature type="binding site" evidence="12">
    <location>
        <position position="87"/>
    </location>
    <ligand>
        <name>ATP</name>
        <dbReference type="ChEBI" id="CHEBI:30616"/>
    </ligand>
</feature>
<evidence type="ECO:0000259" key="15">
    <source>
        <dbReference type="PROSITE" id="PS51192"/>
    </source>
</evidence>
<keyword evidence="9 12" id="KW-1278">Translocase</keyword>
<dbReference type="InterPro" id="IPR011130">
    <property type="entry name" value="SecA_preprotein_X-link_dom"/>
</dbReference>
<comment type="subunit">
    <text evidence="12">Monomer and homodimer. Part of the essential Sec protein translocation apparatus which comprises SecA, SecYEG and auxiliary proteins SecDF-YajC and YidC.</text>
</comment>
<dbReference type="EC" id="7.4.2.8" evidence="12"/>
<gene>
    <name evidence="12 18" type="primary">secA</name>
    <name evidence="18" type="ORF">BUCICURV3402_136</name>
</gene>
<dbReference type="InterPro" id="IPR036670">
    <property type="entry name" value="SecA_X-link_sf"/>
</dbReference>
<proteinExistence type="evidence at transcript level"/>
<comment type="catalytic activity">
    <reaction evidence="12">
        <text>ATP + H2O + cellular proteinSide 1 = ADP + phosphate + cellular proteinSide 2.</text>
        <dbReference type="EC" id="7.4.2.8"/>
    </reaction>
</comment>
<dbReference type="InterPro" id="IPR011116">
    <property type="entry name" value="SecA_Wing/Scaffold"/>
</dbReference>
<dbReference type="CDD" id="cd18803">
    <property type="entry name" value="SF2_C_secA"/>
    <property type="match status" value="1"/>
</dbReference>
<dbReference type="SUPFAM" id="SSF81767">
    <property type="entry name" value="Pre-protein crosslinking domain of SecA"/>
    <property type="match status" value="1"/>
</dbReference>
<feature type="coiled-coil region" evidence="14">
    <location>
        <begin position="14"/>
        <end position="41"/>
    </location>
</feature>
<dbReference type="InterPro" id="IPR027417">
    <property type="entry name" value="P-loop_NTPase"/>
</dbReference>
<dbReference type="GO" id="GO:0043952">
    <property type="term" value="P:protein transport by the Sec complex"/>
    <property type="evidence" value="ECO:0007669"/>
    <property type="project" value="TreeGrafter"/>
</dbReference>
<keyword evidence="10 12" id="KW-0811">Translocation</keyword>
<dbReference type="Pfam" id="PF07517">
    <property type="entry name" value="SecA_DEAD"/>
    <property type="match status" value="1"/>
</dbReference>
<evidence type="ECO:0000259" key="16">
    <source>
        <dbReference type="PROSITE" id="PS51194"/>
    </source>
</evidence>
<dbReference type="PROSITE" id="PS01312">
    <property type="entry name" value="SECA"/>
    <property type="match status" value="1"/>
</dbReference>
<evidence type="ECO:0000256" key="13">
    <source>
        <dbReference type="RuleBase" id="RU003874"/>
    </source>
</evidence>
<evidence type="ECO:0000256" key="14">
    <source>
        <dbReference type="SAM" id="Coils"/>
    </source>
</evidence>
<evidence type="ECO:0000256" key="4">
    <source>
        <dbReference type="ARBA" id="ARBA00022490"/>
    </source>
</evidence>
<dbReference type="GO" id="GO:0005886">
    <property type="term" value="C:plasma membrane"/>
    <property type="evidence" value="ECO:0007669"/>
    <property type="project" value="UniProtKB-SubCell"/>
</dbReference>
<dbReference type="Proteomes" id="UP000294344">
    <property type="component" value="Chromosome"/>
</dbReference>
<dbReference type="SUPFAM" id="SSF81886">
    <property type="entry name" value="Helical scaffold and wing domains of SecA"/>
    <property type="match status" value="1"/>
</dbReference>
<evidence type="ECO:0000256" key="7">
    <source>
        <dbReference type="ARBA" id="ARBA00022840"/>
    </source>
</evidence>
<keyword evidence="14" id="KW-0175">Coiled coil</keyword>
<name>A0A451D6G1_9GAMM</name>
<comment type="subcellular location">
    <subcellularLocation>
        <location evidence="12">Cell membrane</location>
        <topology evidence="12">Peripheral membrane protein</topology>
        <orientation evidence="12">Cytoplasmic side</orientation>
    </subcellularLocation>
    <subcellularLocation>
        <location evidence="12">Cytoplasm</location>
    </subcellularLocation>
    <text evidence="12">Distribution is 50-50.</text>
</comment>
<evidence type="ECO:0000256" key="10">
    <source>
        <dbReference type="ARBA" id="ARBA00023010"/>
    </source>
</evidence>
<dbReference type="GO" id="GO:0017038">
    <property type="term" value="P:protein import"/>
    <property type="evidence" value="ECO:0007669"/>
    <property type="project" value="InterPro"/>
</dbReference>
<dbReference type="PANTHER" id="PTHR30612:SF0">
    <property type="entry name" value="CHLOROPLAST PROTEIN-TRANSPORTING ATPASE"/>
    <property type="match status" value="1"/>
</dbReference>
<dbReference type="InterPro" id="IPR001650">
    <property type="entry name" value="Helicase_C-like"/>
</dbReference>
<dbReference type="Pfam" id="PF21090">
    <property type="entry name" value="P-loop_SecA"/>
    <property type="match status" value="1"/>
</dbReference>
<feature type="binding site" evidence="12">
    <location>
        <begin position="105"/>
        <end position="109"/>
    </location>
    <ligand>
        <name>ATP</name>
        <dbReference type="ChEBI" id="CHEBI:30616"/>
    </ligand>
</feature>
<dbReference type="RefSeq" id="WP_154029193.1">
    <property type="nucleotide sequence ID" value="NZ_LR217710.1"/>
</dbReference>
<reference evidence="18 19" key="1">
    <citation type="submission" date="2019-02" db="EMBL/GenBank/DDBJ databases">
        <authorList>
            <person name="Manzano-Marin A."/>
            <person name="Manzano-Marin A."/>
        </authorList>
    </citation>
    <scope>NUCLEOTIDE SEQUENCE [LARGE SCALE GENOMIC DNA]</scope>
    <source>
        <strain evidence="18 19">BuCicurvipes</strain>
    </source>
</reference>
<dbReference type="InterPro" id="IPR011115">
    <property type="entry name" value="SecA_DEAD"/>
</dbReference>
<dbReference type="Gene3D" id="3.90.1440.10">
    <property type="entry name" value="SecA, preprotein cross-linking domain"/>
    <property type="match status" value="1"/>
</dbReference>
<keyword evidence="7 12" id="KW-0067">ATP-binding</keyword>
<keyword evidence="4 12" id="KW-0963">Cytoplasm</keyword>
<feature type="domain" description="SecA family profile" evidence="17">
    <location>
        <begin position="3"/>
        <end position="618"/>
    </location>
</feature>
<feature type="binding site" evidence="12">
    <location>
        <position position="512"/>
    </location>
    <ligand>
        <name>ATP</name>
        <dbReference type="ChEBI" id="CHEBI:30616"/>
    </ligand>
</feature>
<protein>
    <recommendedName>
        <fullName evidence="12 13">Protein translocase subunit SecA</fullName>
        <ecNumber evidence="12">7.4.2.8</ecNumber>
    </recommendedName>
</protein>
<evidence type="ECO:0000256" key="1">
    <source>
        <dbReference type="ARBA" id="ARBA00007650"/>
    </source>
</evidence>
<dbReference type="GO" id="GO:0031522">
    <property type="term" value="C:cell envelope Sec protein transport complex"/>
    <property type="evidence" value="ECO:0007669"/>
    <property type="project" value="UniProtKB-ARBA"/>
</dbReference>
<comment type="induction">
    <text evidence="12">Repressed under conditions of excess protein secretion capacity and derepressed when protein secretion becomes limiting. This is regulated by SecM.</text>
</comment>
<dbReference type="PROSITE" id="PS51196">
    <property type="entry name" value="SECA_MOTOR_DEAD"/>
    <property type="match status" value="1"/>
</dbReference>
<dbReference type="GO" id="GO:0006605">
    <property type="term" value="P:protein targeting"/>
    <property type="evidence" value="ECO:0007669"/>
    <property type="project" value="UniProtKB-UniRule"/>
</dbReference>
<dbReference type="Gene3D" id="3.40.50.300">
    <property type="entry name" value="P-loop containing nucleotide triphosphate hydrolases"/>
    <property type="match status" value="2"/>
</dbReference>
<evidence type="ECO:0000313" key="18">
    <source>
        <dbReference type="EMBL" id="VFP81430.1"/>
    </source>
</evidence>
<evidence type="ECO:0000256" key="6">
    <source>
        <dbReference type="ARBA" id="ARBA00022741"/>
    </source>
</evidence>
<dbReference type="PRINTS" id="PR00906">
    <property type="entry name" value="SECA"/>
</dbReference>
<evidence type="ECO:0000256" key="11">
    <source>
        <dbReference type="ARBA" id="ARBA00023136"/>
    </source>
</evidence>
<dbReference type="InterPro" id="IPR036266">
    <property type="entry name" value="SecA_Wing/Scaffold_sf"/>
</dbReference>
<dbReference type="Gene3D" id="1.10.3060.10">
    <property type="entry name" value="Helical scaffold and wing domains of SecA"/>
    <property type="match status" value="1"/>
</dbReference>
<dbReference type="InterPro" id="IPR014001">
    <property type="entry name" value="Helicase_ATP-bd"/>
</dbReference>
<dbReference type="Pfam" id="PF01043">
    <property type="entry name" value="SecA_PP_bind"/>
    <property type="match status" value="1"/>
</dbReference>
<dbReference type="InterPro" id="IPR000185">
    <property type="entry name" value="SecA"/>
</dbReference>
<dbReference type="OrthoDB" id="9805579at2"/>
<keyword evidence="3 12" id="KW-1003">Cell membrane</keyword>
<dbReference type="InterPro" id="IPR044722">
    <property type="entry name" value="SecA_SF2_C"/>
</dbReference>
<dbReference type="FunFam" id="3.90.1440.10:FF:000001">
    <property type="entry name" value="Preprotein translocase subunit SecA"/>
    <property type="match status" value="1"/>
</dbReference>
<dbReference type="EMBL" id="LR217710">
    <property type="protein sequence ID" value="VFP81430.1"/>
    <property type="molecule type" value="Genomic_DNA"/>
</dbReference>
<keyword evidence="8 12" id="KW-0653">Protein transport</keyword>
<comment type="similarity">
    <text evidence="1 12 13">Belongs to the SecA family.</text>
</comment>
<evidence type="ECO:0000259" key="17">
    <source>
        <dbReference type="PROSITE" id="PS51196"/>
    </source>
</evidence>
<dbReference type="FunFam" id="3.40.50.300:FF:000113">
    <property type="entry name" value="Preprotein translocase subunit SecA"/>
    <property type="match status" value="1"/>
</dbReference>
<dbReference type="Pfam" id="PF07516">
    <property type="entry name" value="SecA_SW"/>
    <property type="match status" value="1"/>
</dbReference>
<dbReference type="InterPro" id="IPR014018">
    <property type="entry name" value="SecA_motor_DEAD"/>
</dbReference>
<dbReference type="GO" id="GO:0005524">
    <property type="term" value="F:ATP binding"/>
    <property type="evidence" value="ECO:0007669"/>
    <property type="project" value="UniProtKB-UniRule"/>
</dbReference>
<comment type="function">
    <text evidence="12">Part of the Sec protein translocase complex. Interacts with the SecYEG preprotein conducting channel. Has a central role in coupling the hydrolysis of ATP to the transfer of proteins into and across the cell membrane, serving both as a receptor for the preprotein-SecB complex and as an ATP-driven molecular motor driving the stepwise translocation of polypeptide chains across the membrane.</text>
</comment>
<evidence type="ECO:0000256" key="9">
    <source>
        <dbReference type="ARBA" id="ARBA00022967"/>
    </source>
</evidence>
<evidence type="ECO:0000256" key="8">
    <source>
        <dbReference type="ARBA" id="ARBA00022927"/>
    </source>
</evidence>
<dbReference type="PANTHER" id="PTHR30612">
    <property type="entry name" value="SECA INNER MEMBRANE COMPONENT OF SEC PROTEIN SECRETION SYSTEM"/>
    <property type="match status" value="1"/>
</dbReference>
<dbReference type="CDD" id="cd17928">
    <property type="entry name" value="DEXDc_SecA"/>
    <property type="match status" value="1"/>
</dbReference>